<sequence>MRPWFGPLVRRLHFYAGLFIGPFILVAALSGVVYAVTPTIENAVYEHELTAPAYDRVADARPLAEQLDAADDSLTSAGYELSAVRPAPEPGSTTRIMYTHPDLRESETHAVFVDPTSLEVRGAETVYGTSGALPLRTAVSQFHRHLGLGDVGRLYSEMAASWLWLVALGGLALWLLGRRRSSPAKTKSGHGKLSRLHGTVGVWVLLGALFLSATGLTWSAYAGANVSDLRSTLGWTTPTVSTSLEDSGTTSPARPPGGPIPKETTGERLDAVWASAKSENIDTDLVEIKPGGDASSAWTVTEIQRSFPTKVDAIAIDPATLQAVDRADFADYSVPAKLARWGVDLHMGALFGMANQVALAVLGLAVATLVVLGYSMWFKRGPGRAPRALGLVRAPWWGLLLVLGVAAGIGLFLPLLGLSLAAFVVVDGVVAALTSRTR</sequence>
<feature type="transmembrane region" description="Helical" evidence="2">
    <location>
        <begin position="198"/>
        <end position="221"/>
    </location>
</feature>
<keyword evidence="2" id="KW-0472">Membrane</keyword>
<dbReference type="EMBL" id="SHLA01000001">
    <property type="protein sequence ID" value="RZU62897.1"/>
    <property type="molecule type" value="Genomic_DNA"/>
</dbReference>
<dbReference type="InterPro" id="IPR005625">
    <property type="entry name" value="PepSY-ass_TM"/>
</dbReference>
<dbReference type="PANTHER" id="PTHR34219:SF1">
    <property type="entry name" value="PEPSY DOMAIN-CONTAINING PROTEIN"/>
    <property type="match status" value="1"/>
</dbReference>
<feature type="region of interest" description="Disordered" evidence="1">
    <location>
        <begin position="240"/>
        <end position="265"/>
    </location>
</feature>
<dbReference type="RefSeq" id="WP_130451409.1">
    <property type="nucleotide sequence ID" value="NZ_SHLA01000001.1"/>
</dbReference>
<dbReference type="Proteomes" id="UP000292685">
    <property type="component" value="Unassembled WGS sequence"/>
</dbReference>
<dbReference type="Pfam" id="PF03929">
    <property type="entry name" value="PepSY_TM"/>
    <property type="match status" value="1"/>
</dbReference>
<dbReference type="OrthoDB" id="9791166at2"/>
<proteinExistence type="predicted"/>
<evidence type="ECO:0000313" key="3">
    <source>
        <dbReference type="EMBL" id="RZU62897.1"/>
    </source>
</evidence>
<name>A0A4Q8AF23_9MICC</name>
<accession>A0A4Q8AF23</accession>
<keyword evidence="4" id="KW-1185">Reference proteome</keyword>
<gene>
    <name evidence="3" type="ORF">EV380_2502</name>
</gene>
<feature type="transmembrane region" description="Helical" evidence="2">
    <location>
        <begin position="159"/>
        <end position="177"/>
    </location>
</feature>
<comment type="caution">
    <text evidence="3">The sequence shown here is derived from an EMBL/GenBank/DDBJ whole genome shotgun (WGS) entry which is preliminary data.</text>
</comment>
<dbReference type="AlphaFoldDB" id="A0A4Q8AF23"/>
<evidence type="ECO:0000256" key="2">
    <source>
        <dbReference type="SAM" id="Phobius"/>
    </source>
</evidence>
<feature type="compositionally biased region" description="Polar residues" evidence="1">
    <location>
        <begin position="240"/>
        <end position="252"/>
    </location>
</feature>
<organism evidence="3 4">
    <name type="scientific">Zhihengliuella halotolerans</name>
    <dbReference type="NCBI Taxonomy" id="370736"/>
    <lineage>
        <taxon>Bacteria</taxon>
        <taxon>Bacillati</taxon>
        <taxon>Actinomycetota</taxon>
        <taxon>Actinomycetes</taxon>
        <taxon>Micrococcales</taxon>
        <taxon>Micrococcaceae</taxon>
        <taxon>Zhihengliuella</taxon>
    </lineage>
</organism>
<reference evidence="3 4" key="1">
    <citation type="submission" date="2019-02" db="EMBL/GenBank/DDBJ databases">
        <title>Sequencing the genomes of 1000 actinobacteria strains.</title>
        <authorList>
            <person name="Klenk H.-P."/>
        </authorList>
    </citation>
    <scope>NUCLEOTIDE SEQUENCE [LARGE SCALE GENOMIC DNA]</scope>
    <source>
        <strain evidence="3 4">DSM 17364</strain>
    </source>
</reference>
<dbReference type="PANTHER" id="PTHR34219">
    <property type="entry name" value="IRON-REGULATED INNER MEMBRANE PROTEIN-RELATED"/>
    <property type="match status" value="1"/>
</dbReference>
<keyword evidence="2" id="KW-0812">Transmembrane</keyword>
<feature type="transmembrane region" description="Helical" evidence="2">
    <location>
        <begin position="12"/>
        <end position="36"/>
    </location>
</feature>
<keyword evidence="2" id="KW-1133">Transmembrane helix</keyword>
<protein>
    <submittedName>
        <fullName evidence="3">Putative iron-regulated membrane protein</fullName>
    </submittedName>
</protein>
<evidence type="ECO:0000313" key="4">
    <source>
        <dbReference type="Proteomes" id="UP000292685"/>
    </source>
</evidence>
<evidence type="ECO:0000256" key="1">
    <source>
        <dbReference type="SAM" id="MobiDB-lite"/>
    </source>
</evidence>
<feature type="transmembrane region" description="Helical" evidence="2">
    <location>
        <begin position="357"/>
        <end position="378"/>
    </location>
</feature>